<gene>
    <name evidence="2" type="ORF">GCM10007916_22980</name>
</gene>
<evidence type="ECO:0000256" key="1">
    <source>
        <dbReference type="SAM" id="SignalP"/>
    </source>
</evidence>
<keyword evidence="3" id="KW-1185">Reference proteome</keyword>
<reference evidence="3" key="1">
    <citation type="journal article" date="2019" name="Int. J. Syst. Evol. Microbiol.">
        <title>The Global Catalogue of Microorganisms (GCM) 10K type strain sequencing project: providing services to taxonomists for standard genome sequencing and annotation.</title>
        <authorList>
            <consortium name="The Broad Institute Genomics Platform"/>
            <consortium name="The Broad Institute Genome Sequencing Center for Infectious Disease"/>
            <person name="Wu L."/>
            <person name="Ma J."/>
        </authorList>
    </citation>
    <scope>NUCLEOTIDE SEQUENCE [LARGE SCALE GENOMIC DNA]</scope>
    <source>
        <strain evidence="3">NBRC 103166</strain>
    </source>
</reference>
<evidence type="ECO:0000313" key="2">
    <source>
        <dbReference type="EMBL" id="GLS91229.1"/>
    </source>
</evidence>
<keyword evidence="1" id="KW-0732">Signal</keyword>
<proteinExistence type="predicted"/>
<dbReference type="EMBL" id="BSPQ01000010">
    <property type="protein sequence ID" value="GLS91229.1"/>
    <property type="molecule type" value="Genomic_DNA"/>
</dbReference>
<name>A0ABQ6E1A4_9GAMM</name>
<organism evidence="2 3">
    <name type="scientific">Psychromonas marina</name>
    <dbReference type="NCBI Taxonomy" id="88364"/>
    <lineage>
        <taxon>Bacteria</taxon>
        <taxon>Pseudomonadati</taxon>
        <taxon>Pseudomonadota</taxon>
        <taxon>Gammaproteobacteria</taxon>
        <taxon>Alteromonadales</taxon>
        <taxon>Psychromonadaceae</taxon>
        <taxon>Psychromonas</taxon>
    </lineage>
</organism>
<evidence type="ECO:0000313" key="3">
    <source>
        <dbReference type="Proteomes" id="UP001157353"/>
    </source>
</evidence>
<accession>A0ABQ6E1A4</accession>
<dbReference type="RefSeq" id="WP_284204350.1">
    <property type="nucleotide sequence ID" value="NZ_BSPQ01000010.1"/>
</dbReference>
<comment type="caution">
    <text evidence="2">The sequence shown here is derived from an EMBL/GenBank/DDBJ whole genome shotgun (WGS) entry which is preliminary data.</text>
</comment>
<feature type="signal peptide" evidence="1">
    <location>
        <begin position="1"/>
        <end position="25"/>
    </location>
</feature>
<dbReference type="Proteomes" id="UP001157353">
    <property type="component" value="Unassembled WGS sequence"/>
</dbReference>
<evidence type="ECO:0008006" key="4">
    <source>
        <dbReference type="Google" id="ProtNLM"/>
    </source>
</evidence>
<protein>
    <recommendedName>
        <fullName evidence="4">DUF481 domain-containing protein</fullName>
    </recommendedName>
</protein>
<sequence>MMNLRFPPLMIVLTISILSSSHVMASEGEIDKHWNHSIELYGQALNIRGDSTVGDLSTSVDVDPRFIMDHIDIGAMLRLQGVYENNWGYYIDYAYMKLSGKSDAVLGTDLSILNAKLDIRQGVLEAKAFKRYQYEHGTLDYMFGIRWWDNDIESSLYTNNGIIDNNKNLKVDWIDYLIGIRYITELSQHWAFHFSLDAGVGSDTDFTSSIQTGVRYTINEWSDMNIAYKSTWVDYDNQDDFAYNTATQGFLIGFAVHF</sequence>
<feature type="chain" id="PRO_5047246490" description="DUF481 domain-containing protein" evidence="1">
    <location>
        <begin position="26"/>
        <end position="258"/>
    </location>
</feature>